<evidence type="ECO:0000313" key="2">
    <source>
        <dbReference type="Proteomes" id="UP000275267"/>
    </source>
</evidence>
<dbReference type="EMBL" id="PQIB02000011">
    <property type="protein sequence ID" value="RLM85573.1"/>
    <property type="molecule type" value="Genomic_DNA"/>
</dbReference>
<comment type="caution">
    <text evidence="1">The sequence shown here is derived from an EMBL/GenBank/DDBJ whole genome shotgun (WGS) entry which is preliminary data.</text>
</comment>
<dbReference type="Proteomes" id="UP000275267">
    <property type="component" value="Unassembled WGS sequence"/>
</dbReference>
<dbReference type="STRING" id="4540.A0A3L6QP99"/>
<keyword evidence="2" id="KW-1185">Reference proteome</keyword>
<evidence type="ECO:0000313" key="1">
    <source>
        <dbReference type="EMBL" id="RLM85573.1"/>
    </source>
</evidence>
<reference evidence="2" key="1">
    <citation type="journal article" date="2019" name="Nat. Commun.">
        <title>The genome of broomcorn millet.</title>
        <authorList>
            <person name="Zou C."/>
            <person name="Miki D."/>
            <person name="Li D."/>
            <person name="Tang Q."/>
            <person name="Xiao L."/>
            <person name="Rajput S."/>
            <person name="Deng P."/>
            <person name="Jia W."/>
            <person name="Huang R."/>
            <person name="Zhang M."/>
            <person name="Sun Y."/>
            <person name="Hu J."/>
            <person name="Fu X."/>
            <person name="Schnable P.S."/>
            <person name="Li F."/>
            <person name="Zhang H."/>
            <person name="Feng B."/>
            <person name="Zhu X."/>
            <person name="Liu R."/>
            <person name="Schnable J.C."/>
            <person name="Zhu J.-K."/>
            <person name="Zhang H."/>
        </authorList>
    </citation>
    <scope>NUCLEOTIDE SEQUENCE [LARGE SCALE GENOMIC DNA]</scope>
</reference>
<gene>
    <name evidence="1" type="ORF">C2845_PM04G01210</name>
</gene>
<dbReference type="OrthoDB" id="8904098at2759"/>
<dbReference type="AlphaFoldDB" id="A0A3L6QP99"/>
<sequence length="145" mass="16037">MAAVYSQMSTMFVLQGNTLDDLRIGGSGGFKIPSASLSMHLRHPQRHRLGGGLRPAHRPHRAVLDGPPARFHPAPAHGHRRGRVRAVHARRRGAGGGQARLGGVARHAGLDDYLPISIFWQLPQYFIHVHRSDLNFFYDEAPDAM</sequence>
<protein>
    <submittedName>
        <fullName evidence="1">Uncharacterized protein</fullName>
    </submittedName>
</protein>
<proteinExistence type="predicted"/>
<name>A0A3L6QP99_PANMI</name>
<organism evidence="1 2">
    <name type="scientific">Panicum miliaceum</name>
    <name type="common">Proso millet</name>
    <name type="synonym">Broomcorn millet</name>
    <dbReference type="NCBI Taxonomy" id="4540"/>
    <lineage>
        <taxon>Eukaryota</taxon>
        <taxon>Viridiplantae</taxon>
        <taxon>Streptophyta</taxon>
        <taxon>Embryophyta</taxon>
        <taxon>Tracheophyta</taxon>
        <taxon>Spermatophyta</taxon>
        <taxon>Magnoliopsida</taxon>
        <taxon>Liliopsida</taxon>
        <taxon>Poales</taxon>
        <taxon>Poaceae</taxon>
        <taxon>PACMAD clade</taxon>
        <taxon>Panicoideae</taxon>
        <taxon>Panicodae</taxon>
        <taxon>Paniceae</taxon>
        <taxon>Panicinae</taxon>
        <taxon>Panicum</taxon>
        <taxon>Panicum sect. Panicum</taxon>
    </lineage>
</organism>
<accession>A0A3L6QP99</accession>